<dbReference type="EMBL" id="CP165646">
    <property type="protein sequence ID" value="XDU65687.1"/>
    <property type="molecule type" value="Genomic_DNA"/>
</dbReference>
<dbReference type="KEGG" id="lmes:AB8B23_05925"/>
<reference evidence="2" key="1">
    <citation type="submission" date="2024-07" db="EMBL/GenBank/DDBJ databases">
        <authorList>
            <person name="Li X.-J."/>
            <person name="Wang X."/>
        </authorList>
    </citation>
    <scope>NUCLEOTIDE SEQUENCE</scope>
    <source>
        <strain evidence="2">HSP-342</strain>
    </source>
</reference>
<gene>
    <name evidence="2" type="ORF">AB8B23_05925</name>
</gene>
<evidence type="ECO:0000313" key="2">
    <source>
        <dbReference type="EMBL" id="XDU65687.1"/>
    </source>
</evidence>
<proteinExistence type="predicted"/>
<protein>
    <submittedName>
        <fullName evidence="2">Transposase family protein</fullName>
    </submittedName>
</protein>
<dbReference type="RefSeq" id="WP_369713851.1">
    <property type="nucleotide sequence ID" value="NZ_CP165646.1"/>
</dbReference>
<evidence type="ECO:0000259" key="1">
    <source>
        <dbReference type="Pfam" id="PF13808"/>
    </source>
</evidence>
<name>A0AB39VEA0_9FUSO</name>
<accession>A0AB39VEA0</accession>
<organism evidence="2">
    <name type="scientific">Leptotrichia mesophila</name>
    <dbReference type="NCBI Taxonomy" id="3239303"/>
    <lineage>
        <taxon>Bacteria</taxon>
        <taxon>Fusobacteriati</taxon>
        <taxon>Fusobacteriota</taxon>
        <taxon>Fusobacteriia</taxon>
        <taxon>Fusobacteriales</taxon>
        <taxon>Leptotrichiaceae</taxon>
        <taxon>Leptotrichia</taxon>
    </lineage>
</organism>
<feature type="domain" description="H repeat-associated protein N-terminal" evidence="1">
    <location>
        <begin position="14"/>
        <end position="54"/>
    </location>
</feature>
<dbReference type="Pfam" id="PF13808">
    <property type="entry name" value="DDE_Tnp_1_assoc"/>
    <property type="match status" value="1"/>
</dbReference>
<dbReference type="InterPro" id="IPR032806">
    <property type="entry name" value="YbfD_N"/>
</dbReference>
<dbReference type="AlphaFoldDB" id="A0AB39VEA0"/>
<sequence length="58" mass="6963">MSENNQNLKELLIHITQIEDKRQTLKIKHKLSDIVVITLFAMLANVEYWEEIEEPRKK</sequence>